<feature type="region of interest" description="Disordered" evidence="1">
    <location>
        <begin position="1"/>
        <end position="38"/>
    </location>
</feature>
<feature type="compositionally biased region" description="Polar residues" evidence="1">
    <location>
        <begin position="81"/>
        <end position="93"/>
    </location>
</feature>
<feature type="region of interest" description="Disordered" evidence="1">
    <location>
        <begin position="54"/>
        <end position="155"/>
    </location>
</feature>
<feature type="compositionally biased region" description="Polar residues" evidence="1">
    <location>
        <begin position="18"/>
        <end position="35"/>
    </location>
</feature>
<gene>
    <name evidence="2" type="ORF">E2562_001042</name>
</gene>
<comment type="caution">
    <text evidence="2">The sequence shown here is derived from an EMBL/GenBank/DDBJ whole genome shotgun (WGS) entry which is preliminary data.</text>
</comment>
<protein>
    <submittedName>
        <fullName evidence="2">Uncharacterized protein</fullName>
    </submittedName>
</protein>
<dbReference type="AlphaFoldDB" id="A0A6G1EFB3"/>
<proteinExistence type="predicted"/>
<name>A0A6G1EFB3_9ORYZ</name>
<feature type="compositionally biased region" description="Basic and acidic residues" evidence="1">
    <location>
        <begin position="94"/>
        <end position="110"/>
    </location>
</feature>
<organism evidence="2 3">
    <name type="scientific">Oryza meyeriana var. granulata</name>
    <dbReference type="NCBI Taxonomy" id="110450"/>
    <lineage>
        <taxon>Eukaryota</taxon>
        <taxon>Viridiplantae</taxon>
        <taxon>Streptophyta</taxon>
        <taxon>Embryophyta</taxon>
        <taxon>Tracheophyta</taxon>
        <taxon>Spermatophyta</taxon>
        <taxon>Magnoliopsida</taxon>
        <taxon>Liliopsida</taxon>
        <taxon>Poales</taxon>
        <taxon>Poaceae</taxon>
        <taxon>BOP clade</taxon>
        <taxon>Oryzoideae</taxon>
        <taxon>Oryzeae</taxon>
        <taxon>Oryzinae</taxon>
        <taxon>Oryza</taxon>
        <taxon>Oryza meyeriana</taxon>
    </lineage>
</organism>
<dbReference type="Proteomes" id="UP000479710">
    <property type="component" value="Unassembled WGS sequence"/>
</dbReference>
<sequence length="155" mass="17386">MPLPSSWFHRLRPKRSTVRGQTNVEASTRSRQEAGTNLPWRLRRRECHRHAFCPEQRTISPTLPPCPATDNPNPASRIARSPTTPSSPQQHDTPTGDRFDGMKAMPDLKLRPILTKRAAAKNDGDDKEVLDSGTSSAASPRTTARVRRFHVSTQR</sequence>
<evidence type="ECO:0000313" key="2">
    <source>
        <dbReference type="EMBL" id="KAF0922633.1"/>
    </source>
</evidence>
<feature type="compositionally biased region" description="Polar residues" evidence="1">
    <location>
        <begin position="132"/>
        <end position="142"/>
    </location>
</feature>
<evidence type="ECO:0000256" key="1">
    <source>
        <dbReference type="SAM" id="MobiDB-lite"/>
    </source>
</evidence>
<keyword evidence="3" id="KW-1185">Reference proteome</keyword>
<accession>A0A6G1EFB3</accession>
<reference evidence="2 3" key="1">
    <citation type="submission" date="2019-11" db="EMBL/GenBank/DDBJ databases">
        <title>Whole genome sequence of Oryza granulata.</title>
        <authorList>
            <person name="Li W."/>
        </authorList>
    </citation>
    <scope>NUCLEOTIDE SEQUENCE [LARGE SCALE GENOMIC DNA]</scope>
    <source>
        <strain evidence="3">cv. Menghai</strain>
        <tissue evidence="2">Leaf</tissue>
    </source>
</reference>
<feature type="compositionally biased region" description="Basic residues" evidence="1">
    <location>
        <begin position="144"/>
        <end position="155"/>
    </location>
</feature>
<feature type="compositionally biased region" description="Basic and acidic residues" evidence="1">
    <location>
        <begin position="120"/>
        <end position="130"/>
    </location>
</feature>
<dbReference type="EMBL" id="SPHZ02000003">
    <property type="protein sequence ID" value="KAF0922633.1"/>
    <property type="molecule type" value="Genomic_DNA"/>
</dbReference>
<evidence type="ECO:0000313" key="3">
    <source>
        <dbReference type="Proteomes" id="UP000479710"/>
    </source>
</evidence>